<dbReference type="GO" id="GO:0005737">
    <property type="term" value="C:cytoplasm"/>
    <property type="evidence" value="ECO:0007669"/>
    <property type="project" value="UniProtKB-SubCell"/>
</dbReference>
<sequence>MSVAEVAPPCAVHTTPYSSTQPTDALTQTQTINILLTSFAGLGLPRTLSVPLSADTPISEVVHIIHSRLPRIDHPLLITTTNNKQLLASSTSPISTLLFKPEDAFLPLRLSVRLCGGKGGFGSQLRAAGGRMSSRKKRNQQQDTNGSNRNLDGRRLRTIDEAKKLAEYLSVKPDMEKKERDERKKRWEGVVAAAERKEGEVRSGKAGASQGRLNAEYVESKEAAEEKTREAVLRAMREGMIGDVERTGSESSVDAEEEKESGEGEDGEGSEESSEEDRVMEEAGGRSFFGWDEEEEDEDDSDAEHAHEPGAALPAAYEGKGKGKAV</sequence>
<evidence type="ECO:0000256" key="7">
    <source>
        <dbReference type="ARBA" id="ARBA00023242"/>
    </source>
</evidence>
<keyword evidence="13" id="KW-1185">Reference proteome</keyword>
<organism evidence="12 13">
    <name type="scientific">Friedmanniomyces simplex</name>
    <dbReference type="NCBI Taxonomy" id="329884"/>
    <lineage>
        <taxon>Eukaryota</taxon>
        <taxon>Fungi</taxon>
        <taxon>Dikarya</taxon>
        <taxon>Ascomycota</taxon>
        <taxon>Pezizomycotina</taxon>
        <taxon>Dothideomycetes</taxon>
        <taxon>Dothideomycetidae</taxon>
        <taxon>Mycosphaerellales</taxon>
        <taxon>Teratosphaeriaceae</taxon>
        <taxon>Friedmanniomyces</taxon>
    </lineage>
</organism>
<feature type="compositionally biased region" description="Polar residues" evidence="9">
    <location>
        <begin position="141"/>
        <end position="150"/>
    </location>
</feature>
<evidence type="ECO:0000256" key="9">
    <source>
        <dbReference type="SAM" id="MobiDB-lite"/>
    </source>
</evidence>
<proteinExistence type="inferred from homology"/>
<keyword evidence="6" id="KW-0508">mRNA splicing</keyword>
<dbReference type="InterPro" id="IPR051421">
    <property type="entry name" value="RNA_Proc_DNA_Dmg_Regulator"/>
</dbReference>
<keyword evidence="5" id="KW-0507">mRNA processing</keyword>
<evidence type="ECO:0000256" key="8">
    <source>
        <dbReference type="ARBA" id="ARBA00023306"/>
    </source>
</evidence>
<dbReference type="EMBL" id="NAJQ01000214">
    <property type="protein sequence ID" value="TKA74765.1"/>
    <property type="molecule type" value="Genomic_DNA"/>
</dbReference>
<evidence type="ECO:0000256" key="4">
    <source>
        <dbReference type="ARBA" id="ARBA00022490"/>
    </source>
</evidence>
<feature type="domain" description="Sde2 ubiquitin" evidence="10">
    <location>
        <begin position="32"/>
        <end position="115"/>
    </location>
</feature>
<feature type="region of interest" description="Disordered" evidence="9">
    <location>
        <begin position="234"/>
        <end position="326"/>
    </location>
</feature>
<dbReference type="PANTHER" id="PTHR12786:SF1">
    <property type="entry name" value="SPLICING REGULATOR SDE2"/>
    <property type="match status" value="1"/>
</dbReference>
<dbReference type="Pfam" id="PF13019">
    <property type="entry name" value="Sde2_N_Ubi_yeast"/>
    <property type="match status" value="1"/>
</dbReference>
<dbReference type="GO" id="GO:0005634">
    <property type="term" value="C:nucleus"/>
    <property type="evidence" value="ECO:0007669"/>
    <property type="project" value="UniProtKB-SubCell"/>
</dbReference>
<gene>
    <name evidence="12" type="ORF">B0A55_03851</name>
</gene>
<dbReference type="InterPro" id="IPR024974">
    <property type="entry name" value="Sde2_N"/>
</dbReference>
<feature type="region of interest" description="Disordered" evidence="9">
    <location>
        <begin position="125"/>
        <end position="154"/>
    </location>
</feature>
<dbReference type="GO" id="GO:0006397">
    <property type="term" value="P:mRNA processing"/>
    <property type="evidence" value="ECO:0007669"/>
    <property type="project" value="UniProtKB-KW"/>
</dbReference>
<evidence type="ECO:0000313" key="12">
    <source>
        <dbReference type="EMBL" id="TKA74765.1"/>
    </source>
</evidence>
<evidence type="ECO:0000313" key="13">
    <source>
        <dbReference type="Proteomes" id="UP000309340"/>
    </source>
</evidence>
<accession>A0A4U0XJ78</accession>
<dbReference type="STRING" id="329884.A0A4U0XJ78"/>
<dbReference type="Pfam" id="PF22782">
    <property type="entry name" value="SDE2"/>
    <property type="match status" value="1"/>
</dbReference>
<keyword evidence="4" id="KW-0963">Cytoplasm</keyword>
<comment type="similarity">
    <text evidence="3">Belongs to the SDE2 family.</text>
</comment>
<feature type="compositionally biased region" description="Acidic residues" evidence="9">
    <location>
        <begin position="253"/>
        <end position="275"/>
    </location>
</feature>
<dbReference type="OrthoDB" id="547031at2759"/>
<evidence type="ECO:0000256" key="5">
    <source>
        <dbReference type="ARBA" id="ARBA00022664"/>
    </source>
</evidence>
<feature type="compositionally biased region" description="Acidic residues" evidence="9">
    <location>
        <begin position="291"/>
        <end position="302"/>
    </location>
</feature>
<dbReference type="AlphaFoldDB" id="A0A4U0XJ78"/>
<dbReference type="PANTHER" id="PTHR12786">
    <property type="entry name" value="SPLICING FACTOR SF3A-RELATED"/>
    <property type="match status" value="1"/>
</dbReference>
<protein>
    <submittedName>
        <fullName evidence="12">Uncharacterized protein</fullName>
    </submittedName>
</protein>
<evidence type="ECO:0000256" key="6">
    <source>
        <dbReference type="ARBA" id="ARBA00023187"/>
    </source>
</evidence>
<comment type="subcellular location">
    <subcellularLocation>
        <location evidence="2">Cytoplasm</location>
    </subcellularLocation>
    <subcellularLocation>
        <location evidence="1">Nucleus</location>
    </subcellularLocation>
</comment>
<evidence type="ECO:0000256" key="3">
    <source>
        <dbReference type="ARBA" id="ARBA00008726"/>
    </source>
</evidence>
<reference evidence="12 13" key="1">
    <citation type="submission" date="2017-03" db="EMBL/GenBank/DDBJ databases">
        <title>Genomes of endolithic fungi from Antarctica.</title>
        <authorList>
            <person name="Coleine C."/>
            <person name="Masonjones S."/>
            <person name="Stajich J.E."/>
        </authorList>
    </citation>
    <scope>NUCLEOTIDE SEQUENCE [LARGE SCALE GENOMIC DNA]</scope>
    <source>
        <strain evidence="12 13">CCFEE 5184</strain>
    </source>
</reference>
<keyword evidence="8" id="KW-0131">Cell cycle</keyword>
<evidence type="ECO:0000259" key="11">
    <source>
        <dbReference type="Pfam" id="PF22782"/>
    </source>
</evidence>
<dbReference type="GO" id="GO:0008380">
    <property type="term" value="P:RNA splicing"/>
    <property type="evidence" value="ECO:0007669"/>
    <property type="project" value="UniProtKB-KW"/>
</dbReference>
<evidence type="ECO:0000256" key="2">
    <source>
        <dbReference type="ARBA" id="ARBA00004496"/>
    </source>
</evidence>
<evidence type="ECO:0000259" key="10">
    <source>
        <dbReference type="Pfam" id="PF13019"/>
    </source>
</evidence>
<evidence type="ECO:0000256" key="1">
    <source>
        <dbReference type="ARBA" id="ARBA00004123"/>
    </source>
</evidence>
<keyword evidence="7" id="KW-0539">Nucleus</keyword>
<comment type="caution">
    <text evidence="12">The sequence shown here is derived from an EMBL/GenBank/DDBJ whole genome shotgun (WGS) entry which is preliminary data.</text>
</comment>
<dbReference type="InterPro" id="IPR053822">
    <property type="entry name" value="SDE2-like_dom"/>
</dbReference>
<feature type="domain" description="SDE2-like" evidence="11">
    <location>
        <begin position="116"/>
        <end position="232"/>
    </location>
</feature>
<dbReference type="Proteomes" id="UP000309340">
    <property type="component" value="Unassembled WGS sequence"/>
</dbReference>
<name>A0A4U0XJ78_9PEZI</name>